<sequence length="212" mass="23619">MSRFNTDSHLRYKTMTLTGQGQITAVPDIAVIRLGVETTGDNLMAIQAENAQLSQAVIHALKRLGITDIKTYQYIIEKRYDYENGTQVDRGYAVRNILEIRLDNMEQVGMVIDTAVANGANIVEFISFEVSELGAYYQQALNLAVMSAMDKAKSLAELLGLPLEPFPVHIIENSTPPIPYSQSAVTRERTFVTPIEPGNKIIEAFVTIDFNY</sequence>
<dbReference type="KEGG" id="anr:Ana3638_24175"/>
<evidence type="ECO:0000313" key="1">
    <source>
        <dbReference type="EMBL" id="QHQ63489.1"/>
    </source>
</evidence>
<dbReference type="PANTHER" id="PTHR34387:SF1">
    <property type="entry name" value="PERIPLASMIC IMMUNOGENIC PROTEIN"/>
    <property type="match status" value="1"/>
</dbReference>
<dbReference type="Gene3D" id="3.30.70.2970">
    <property type="entry name" value="Protein of unknown function (DUF541), domain 2"/>
    <property type="match status" value="1"/>
</dbReference>
<dbReference type="InterPro" id="IPR052022">
    <property type="entry name" value="26kDa_periplasmic_antigen"/>
</dbReference>
<dbReference type="GO" id="GO:0006974">
    <property type="term" value="P:DNA damage response"/>
    <property type="evidence" value="ECO:0007669"/>
    <property type="project" value="TreeGrafter"/>
</dbReference>
<dbReference type="EMBL" id="CP048000">
    <property type="protein sequence ID" value="QHQ63489.1"/>
    <property type="molecule type" value="Genomic_DNA"/>
</dbReference>
<dbReference type="RefSeq" id="WP_161840301.1">
    <property type="nucleotide sequence ID" value="NZ_CP048000.1"/>
</dbReference>
<dbReference type="Gene3D" id="3.30.110.170">
    <property type="entry name" value="Protein of unknown function (DUF541), domain 1"/>
    <property type="match status" value="1"/>
</dbReference>
<dbReference type="PANTHER" id="PTHR34387">
    <property type="entry name" value="SLR1258 PROTEIN"/>
    <property type="match status" value="1"/>
</dbReference>
<reference evidence="1 2" key="1">
    <citation type="submission" date="2020-01" db="EMBL/GenBank/DDBJ databases">
        <title>Genome analysis of Anaerocolumna sp. CBA3638.</title>
        <authorList>
            <person name="Kim J."/>
            <person name="Roh S.W."/>
        </authorList>
    </citation>
    <scope>NUCLEOTIDE SEQUENCE [LARGE SCALE GENOMIC DNA]</scope>
    <source>
        <strain evidence="1 2">CBA3638</strain>
    </source>
</reference>
<dbReference type="InterPro" id="IPR007497">
    <property type="entry name" value="SIMPL/DUF541"/>
</dbReference>
<dbReference type="Proteomes" id="UP000464314">
    <property type="component" value="Chromosome"/>
</dbReference>
<proteinExistence type="predicted"/>
<dbReference type="Pfam" id="PF04402">
    <property type="entry name" value="SIMPL"/>
    <property type="match status" value="1"/>
</dbReference>
<evidence type="ECO:0000313" key="2">
    <source>
        <dbReference type="Proteomes" id="UP000464314"/>
    </source>
</evidence>
<dbReference type="AlphaFoldDB" id="A0A6P1TTF4"/>
<name>A0A6P1TTF4_9FIRM</name>
<keyword evidence="2" id="KW-1185">Reference proteome</keyword>
<organism evidence="1 2">
    <name type="scientific">Anaerocolumna sedimenticola</name>
    <dbReference type="NCBI Taxonomy" id="2696063"/>
    <lineage>
        <taxon>Bacteria</taxon>
        <taxon>Bacillati</taxon>
        <taxon>Bacillota</taxon>
        <taxon>Clostridia</taxon>
        <taxon>Lachnospirales</taxon>
        <taxon>Lachnospiraceae</taxon>
        <taxon>Anaerocolumna</taxon>
    </lineage>
</organism>
<protein>
    <submittedName>
        <fullName evidence="1">DUF541 domain-containing protein</fullName>
    </submittedName>
</protein>
<accession>A0A6P1TTF4</accession>
<gene>
    <name evidence="1" type="ORF">Ana3638_24175</name>
</gene>